<feature type="non-terminal residue" evidence="3">
    <location>
        <position position="131"/>
    </location>
</feature>
<evidence type="ECO:0000313" key="3">
    <source>
        <dbReference type="EMBL" id="GFD26376.1"/>
    </source>
</evidence>
<evidence type="ECO:0000259" key="2">
    <source>
        <dbReference type="Pfam" id="PF22936"/>
    </source>
</evidence>
<dbReference type="Pfam" id="PF22936">
    <property type="entry name" value="Pol_BBD"/>
    <property type="match status" value="1"/>
</dbReference>
<feature type="compositionally biased region" description="Basic residues" evidence="1">
    <location>
        <begin position="28"/>
        <end position="45"/>
    </location>
</feature>
<dbReference type="InterPro" id="IPR054722">
    <property type="entry name" value="PolX-like_BBD"/>
</dbReference>
<proteinExistence type="predicted"/>
<comment type="caution">
    <text evidence="3">The sequence shown here is derived from an EMBL/GenBank/DDBJ whole genome shotgun (WGS) entry which is preliminary data.</text>
</comment>
<accession>A0A699UZ58</accession>
<organism evidence="3">
    <name type="scientific">Tanacetum cinerariifolium</name>
    <name type="common">Dalmatian daisy</name>
    <name type="synonym">Chrysanthemum cinerariifolium</name>
    <dbReference type="NCBI Taxonomy" id="118510"/>
    <lineage>
        <taxon>Eukaryota</taxon>
        <taxon>Viridiplantae</taxon>
        <taxon>Streptophyta</taxon>
        <taxon>Embryophyta</taxon>
        <taxon>Tracheophyta</taxon>
        <taxon>Spermatophyta</taxon>
        <taxon>Magnoliopsida</taxon>
        <taxon>eudicotyledons</taxon>
        <taxon>Gunneridae</taxon>
        <taxon>Pentapetalae</taxon>
        <taxon>asterids</taxon>
        <taxon>campanulids</taxon>
        <taxon>Asterales</taxon>
        <taxon>Asteraceae</taxon>
        <taxon>Asteroideae</taxon>
        <taxon>Anthemideae</taxon>
        <taxon>Anthemidinae</taxon>
        <taxon>Tanacetum</taxon>
    </lineage>
</organism>
<feature type="region of interest" description="Disordered" evidence="1">
    <location>
        <begin position="28"/>
        <end position="59"/>
    </location>
</feature>
<feature type="domain" description="Retrovirus-related Pol polyprotein from transposon TNT 1-94-like beta-barrel" evidence="2">
    <location>
        <begin position="89"/>
        <end position="121"/>
    </location>
</feature>
<sequence length="131" mass="13999">TQSKPVSITVVRQVSAVVPKIMVTQPRHAHSIVRKSKSPIRRHITRSPSPKTSNSPLRVTAAKAPMVSAAKGKNGKWGNPQYALKDKGVIDSGCSRHMTGNMSYLSNFEELNSGYVAFGGNLKGGKISGKG</sequence>
<reference evidence="3" key="1">
    <citation type="journal article" date="2019" name="Sci. Rep.">
        <title>Draft genome of Tanacetum cinerariifolium, the natural source of mosquito coil.</title>
        <authorList>
            <person name="Yamashiro T."/>
            <person name="Shiraishi A."/>
            <person name="Satake H."/>
            <person name="Nakayama K."/>
        </authorList>
    </citation>
    <scope>NUCLEOTIDE SEQUENCE</scope>
</reference>
<feature type="non-terminal residue" evidence="3">
    <location>
        <position position="1"/>
    </location>
</feature>
<protein>
    <submittedName>
        <fullName evidence="3">Ribonuclease H-like domain-containing protein</fullName>
    </submittedName>
</protein>
<evidence type="ECO:0000256" key="1">
    <source>
        <dbReference type="SAM" id="MobiDB-lite"/>
    </source>
</evidence>
<gene>
    <name evidence="3" type="ORF">Tci_898345</name>
</gene>
<dbReference type="AlphaFoldDB" id="A0A699UZ58"/>
<feature type="compositionally biased region" description="Polar residues" evidence="1">
    <location>
        <begin position="46"/>
        <end position="57"/>
    </location>
</feature>
<dbReference type="EMBL" id="BKCJ011368229">
    <property type="protein sequence ID" value="GFD26376.1"/>
    <property type="molecule type" value="Genomic_DNA"/>
</dbReference>
<name>A0A699UZ58_TANCI</name>